<evidence type="ECO:0000313" key="10">
    <source>
        <dbReference type="EMBL" id="KIK52138.1"/>
    </source>
</evidence>
<evidence type="ECO:0000256" key="2">
    <source>
        <dbReference type="ARBA" id="ARBA00011906"/>
    </source>
</evidence>
<organism evidence="10 11">
    <name type="scientific">Collybiopsis luxurians FD-317 M1</name>
    <dbReference type="NCBI Taxonomy" id="944289"/>
    <lineage>
        <taxon>Eukaryota</taxon>
        <taxon>Fungi</taxon>
        <taxon>Dikarya</taxon>
        <taxon>Basidiomycota</taxon>
        <taxon>Agaricomycotina</taxon>
        <taxon>Agaricomycetes</taxon>
        <taxon>Agaricomycetidae</taxon>
        <taxon>Agaricales</taxon>
        <taxon>Marasmiineae</taxon>
        <taxon>Omphalotaceae</taxon>
        <taxon>Collybiopsis</taxon>
        <taxon>Collybiopsis luxurians</taxon>
    </lineage>
</organism>
<name>A0A0D0CBB0_9AGAR</name>
<dbReference type="SUPFAM" id="SSF48056">
    <property type="entry name" value="Di-copper centre-containing domain"/>
    <property type="match status" value="1"/>
</dbReference>
<evidence type="ECO:0000256" key="4">
    <source>
        <dbReference type="ARBA" id="ARBA00023008"/>
    </source>
</evidence>
<dbReference type="InterPro" id="IPR002227">
    <property type="entry name" value="Tyrosinase_Cu-bd"/>
</dbReference>
<reference evidence="10 11" key="1">
    <citation type="submission" date="2014-04" db="EMBL/GenBank/DDBJ databases">
        <title>Evolutionary Origins and Diversification of the Mycorrhizal Mutualists.</title>
        <authorList>
            <consortium name="DOE Joint Genome Institute"/>
            <consortium name="Mycorrhizal Genomics Consortium"/>
            <person name="Kohler A."/>
            <person name="Kuo A."/>
            <person name="Nagy L.G."/>
            <person name="Floudas D."/>
            <person name="Copeland A."/>
            <person name="Barry K.W."/>
            <person name="Cichocki N."/>
            <person name="Veneault-Fourrey C."/>
            <person name="LaButti K."/>
            <person name="Lindquist E.A."/>
            <person name="Lipzen A."/>
            <person name="Lundell T."/>
            <person name="Morin E."/>
            <person name="Murat C."/>
            <person name="Riley R."/>
            <person name="Ohm R."/>
            <person name="Sun H."/>
            <person name="Tunlid A."/>
            <person name="Henrissat B."/>
            <person name="Grigoriev I.V."/>
            <person name="Hibbett D.S."/>
            <person name="Martin F."/>
        </authorList>
    </citation>
    <scope>NUCLEOTIDE SEQUENCE [LARGE SCALE GENOMIC DNA]</scope>
    <source>
        <strain evidence="10 11">FD-317 M1</strain>
    </source>
</reference>
<dbReference type="HOGENOM" id="CLU_013691_3_2_1"/>
<keyword evidence="4" id="KW-0186">Copper</keyword>
<dbReference type="Gene3D" id="1.10.1280.10">
    <property type="entry name" value="Di-copper center containing domain from catechol oxidase"/>
    <property type="match status" value="1"/>
</dbReference>
<dbReference type="PRINTS" id="PR00092">
    <property type="entry name" value="TYROSINASE"/>
</dbReference>
<dbReference type="Proteomes" id="UP000053593">
    <property type="component" value="Unassembled WGS sequence"/>
</dbReference>
<evidence type="ECO:0000313" key="11">
    <source>
        <dbReference type="Proteomes" id="UP000053593"/>
    </source>
</evidence>
<dbReference type="GO" id="GO:0004503">
    <property type="term" value="F:tyrosinase activity"/>
    <property type="evidence" value="ECO:0007669"/>
    <property type="project" value="UniProtKB-EC"/>
</dbReference>
<feature type="domain" description="Tyrosinase copper-binding" evidence="9">
    <location>
        <begin position="333"/>
        <end position="344"/>
    </location>
</feature>
<keyword evidence="5" id="KW-0470">Melanin biosynthesis</keyword>
<dbReference type="AlphaFoldDB" id="A0A0D0CBB0"/>
<evidence type="ECO:0000259" key="8">
    <source>
        <dbReference type="PROSITE" id="PS00497"/>
    </source>
</evidence>
<evidence type="ECO:0000256" key="3">
    <source>
        <dbReference type="ARBA" id="ARBA00022723"/>
    </source>
</evidence>
<evidence type="ECO:0000256" key="6">
    <source>
        <dbReference type="ARBA" id="ARBA00048233"/>
    </source>
</evidence>
<evidence type="ECO:0000256" key="1">
    <source>
        <dbReference type="ARBA" id="ARBA00009928"/>
    </source>
</evidence>
<evidence type="ECO:0000256" key="7">
    <source>
        <dbReference type="ARBA" id="ARBA00048881"/>
    </source>
</evidence>
<dbReference type="EMBL" id="KN834848">
    <property type="protein sequence ID" value="KIK52138.1"/>
    <property type="molecule type" value="Genomic_DNA"/>
</dbReference>
<evidence type="ECO:0000256" key="5">
    <source>
        <dbReference type="ARBA" id="ARBA00023101"/>
    </source>
</evidence>
<dbReference type="GO" id="GO:0046872">
    <property type="term" value="F:metal ion binding"/>
    <property type="evidence" value="ECO:0007669"/>
    <property type="project" value="UniProtKB-KW"/>
</dbReference>
<comment type="catalytic activity">
    <reaction evidence="6">
        <text>2 L-dopa + O2 = 2 L-dopaquinone + 2 H2O</text>
        <dbReference type="Rhea" id="RHEA:34287"/>
        <dbReference type="ChEBI" id="CHEBI:15377"/>
        <dbReference type="ChEBI" id="CHEBI:15379"/>
        <dbReference type="ChEBI" id="CHEBI:57504"/>
        <dbReference type="ChEBI" id="CHEBI:57924"/>
        <dbReference type="EC" id="1.14.18.1"/>
    </reaction>
</comment>
<dbReference type="PANTHER" id="PTHR11474:SF76">
    <property type="entry name" value="SHKT DOMAIN-CONTAINING PROTEIN"/>
    <property type="match status" value="1"/>
</dbReference>
<keyword evidence="3" id="KW-0479">Metal-binding</keyword>
<dbReference type="GO" id="GO:0042438">
    <property type="term" value="P:melanin biosynthetic process"/>
    <property type="evidence" value="ECO:0007669"/>
    <property type="project" value="UniProtKB-KW"/>
</dbReference>
<protein>
    <recommendedName>
        <fullName evidence="2">tyrosinase</fullName>
        <ecNumber evidence="2">1.14.18.1</ecNumber>
    </recommendedName>
</protein>
<gene>
    <name evidence="10" type="ORF">GYMLUDRAFT_371469</name>
</gene>
<proteinExistence type="inferred from homology"/>
<feature type="domain" description="Tyrosinase copper-binding" evidence="8">
    <location>
        <begin position="88"/>
        <end position="105"/>
    </location>
</feature>
<accession>A0A0D0CBB0</accession>
<dbReference type="InterPro" id="IPR050316">
    <property type="entry name" value="Tyrosinase/Hemocyanin"/>
</dbReference>
<dbReference type="InterPro" id="IPR008922">
    <property type="entry name" value="Di-copper_centre_dom_sf"/>
</dbReference>
<dbReference type="PROSITE" id="PS00498">
    <property type="entry name" value="TYROSINASE_2"/>
    <property type="match status" value="1"/>
</dbReference>
<dbReference type="EC" id="1.14.18.1" evidence="2"/>
<dbReference type="PROSITE" id="PS00497">
    <property type="entry name" value="TYROSINASE_1"/>
    <property type="match status" value="1"/>
</dbReference>
<evidence type="ECO:0000259" key="9">
    <source>
        <dbReference type="PROSITE" id="PS00498"/>
    </source>
</evidence>
<comment type="catalytic activity">
    <reaction evidence="7">
        <text>L-tyrosine + O2 = L-dopaquinone + H2O</text>
        <dbReference type="Rhea" id="RHEA:18117"/>
        <dbReference type="ChEBI" id="CHEBI:15377"/>
        <dbReference type="ChEBI" id="CHEBI:15379"/>
        <dbReference type="ChEBI" id="CHEBI:57924"/>
        <dbReference type="ChEBI" id="CHEBI:58315"/>
        <dbReference type="EC" id="1.14.18.1"/>
    </reaction>
</comment>
<dbReference type="OrthoDB" id="6132182at2759"/>
<keyword evidence="11" id="KW-1185">Reference proteome</keyword>
<dbReference type="Pfam" id="PF00264">
    <property type="entry name" value="Tyrosinase"/>
    <property type="match status" value="1"/>
</dbReference>
<dbReference type="PANTHER" id="PTHR11474">
    <property type="entry name" value="TYROSINASE FAMILY MEMBER"/>
    <property type="match status" value="1"/>
</dbReference>
<sequence>MSDTPYFIHGVQGGIYPRLEVRELAQLNEQWTLFNLSLQQIQQADYKPVAAKFLSLGGIHGLPYQGWSGDPKGAPGPISKDYGGYCNHASVLFPTWHRPYLLALEQSIGEAAAVIAKKLTEGLPDSVKKEWDTAAQQLRWPFWDWTNPSTGKEGLPDLLKPQAITLKLPNGSVETLSRNPLASYQFENPRPDGFQNMENNGEDQWSPFQVGQTGYFKDWTSTYRWPTNSVNPTEQYAKIDELLTDDEVTNRYSWRALRSNVAHLFVFPLAAGKDESPFIWDQFSNTTFQSQQTQKDRGLPVYKAGSVESPHNSVHLLLGGLAHMSNNDYAGFDPIFYLHHANVDRIFALWEYVYPNYWMGEGYYDQSGNLIKFVQPDGNWSEAPDATIDESSELEPFRHDSNIYWTSSDTHGLQSDEPVKKWYTYTLTHNNVTIDVSQPSTELERAKYLAVLQDYFGLNVKIAKLTFGAGHHPILPVLKGHGVAPHRFKEVSDYRHFIIVADILEHAYTGSYRLEILYNEISVGILTSLARGLDTLCAGCQGRRQIKNRIQGTIAIHQHVVNQIYSLVEDSDRPNTEDVFQEVLKRAFSARLVGPTGTVLATANNDVDPTPNNALPDDKCPNITIHSASAATHEDHDYCLFFDDKEYGTMLEGKWVAIPPAERV</sequence>
<comment type="similarity">
    <text evidence="1">Belongs to the tyrosinase family.</text>
</comment>